<keyword evidence="1" id="KW-0472">Membrane</keyword>
<evidence type="ECO:0000256" key="1">
    <source>
        <dbReference type="SAM" id="Phobius"/>
    </source>
</evidence>
<name>A0A7X0B5B5_9PROT</name>
<reference evidence="2 3" key="1">
    <citation type="submission" date="2020-08" db="EMBL/GenBank/DDBJ databases">
        <title>Genomic Encyclopedia of Type Strains, Phase IV (KMG-IV): sequencing the most valuable type-strain genomes for metagenomic binning, comparative biology and taxonomic classification.</title>
        <authorList>
            <person name="Goeker M."/>
        </authorList>
    </citation>
    <scope>NUCLEOTIDE SEQUENCE [LARGE SCALE GENOMIC DNA]</scope>
    <source>
        <strain evidence="2 3">DSM 22198</strain>
    </source>
</reference>
<feature type="transmembrane region" description="Helical" evidence="1">
    <location>
        <begin position="56"/>
        <end position="81"/>
    </location>
</feature>
<comment type="caution">
    <text evidence="2">The sequence shown here is derived from an EMBL/GenBank/DDBJ whole genome shotgun (WGS) entry which is preliminary data.</text>
</comment>
<dbReference type="RefSeq" id="WP_184807243.1">
    <property type="nucleotide sequence ID" value="NZ_JACIIZ010000019.1"/>
</dbReference>
<dbReference type="AlphaFoldDB" id="A0A7X0B5B5"/>
<keyword evidence="3" id="KW-1185">Reference proteome</keyword>
<feature type="transmembrane region" description="Helical" evidence="1">
    <location>
        <begin position="12"/>
        <end position="35"/>
    </location>
</feature>
<keyword evidence="1" id="KW-0812">Transmembrane</keyword>
<keyword evidence="1" id="KW-1133">Transmembrane helix</keyword>
<organism evidence="2 3">
    <name type="scientific">Nitrospirillum iridis</name>
    <dbReference type="NCBI Taxonomy" id="765888"/>
    <lineage>
        <taxon>Bacteria</taxon>
        <taxon>Pseudomonadati</taxon>
        <taxon>Pseudomonadota</taxon>
        <taxon>Alphaproteobacteria</taxon>
        <taxon>Rhodospirillales</taxon>
        <taxon>Azospirillaceae</taxon>
        <taxon>Nitrospirillum</taxon>
    </lineage>
</organism>
<accession>A0A7X0B5B5</accession>
<evidence type="ECO:0000313" key="2">
    <source>
        <dbReference type="EMBL" id="MBB6254721.1"/>
    </source>
</evidence>
<sequence>MKKGAPPPYEALNAAVFGISTLVLWGFTAIVVVGLSEQWQRHLVGDGVYFCVSPPLIAKFLLLISVMSSLAASVLVAYFLFPFLHGDRLAVLRHRFTIRLLGALLIASALSTFMMGSATCLVDGGFLYRRSFLTPQRKYAVTQITHLTPVCATASGTAYLTLEAVDGETLTLQPQPLSGLPSHPLLKDARLSGLNSVPVDWSRVAPDCPDWALWDYFPTDALTKPVRGLRIPQQTEPSTSLSQ</sequence>
<evidence type="ECO:0000313" key="3">
    <source>
        <dbReference type="Proteomes" id="UP000539175"/>
    </source>
</evidence>
<dbReference type="EMBL" id="JACIIZ010000019">
    <property type="protein sequence ID" value="MBB6254721.1"/>
    <property type="molecule type" value="Genomic_DNA"/>
</dbReference>
<protein>
    <submittedName>
        <fullName evidence="2">Uncharacterized protein</fullName>
    </submittedName>
</protein>
<feature type="transmembrane region" description="Helical" evidence="1">
    <location>
        <begin position="101"/>
        <end position="128"/>
    </location>
</feature>
<dbReference type="Proteomes" id="UP000539175">
    <property type="component" value="Unassembled WGS sequence"/>
</dbReference>
<gene>
    <name evidence="2" type="ORF">FHS74_005311</name>
</gene>
<proteinExistence type="predicted"/>